<dbReference type="AlphaFoldDB" id="D5ABV4"/>
<organism evidence="1">
    <name type="scientific">Picea sitchensis</name>
    <name type="common">Sitka spruce</name>
    <name type="synonym">Pinus sitchensis</name>
    <dbReference type="NCBI Taxonomy" id="3332"/>
    <lineage>
        <taxon>Eukaryota</taxon>
        <taxon>Viridiplantae</taxon>
        <taxon>Streptophyta</taxon>
        <taxon>Embryophyta</taxon>
        <taxon>Tracheophyta</taxon>
        <taxon>Spermatophyta</taxon>
        <taxon>Pinopsida</taxon>
        <taxon>Pinidae</taxon>
        <taxon>Conifers I</taxon>
        <taxon>Pinales</taxon>
        <taxon>Pinaceae</taxon>
        <taxon>Picea</taxon>
    </lineage>
</organism>
<evidence type="ECO:0000313" key="1">
    <source>
        <dbReference type="EMBL" id="ADE77023.1"/>
    </source>
</evidence>
<reference evidence="1" key="1">
    <citation type="submission" date="2010-04" db="EMBL/GenBank/DDBJ databases">
        <authorList>
            <person name="Reid K.E."/>
            <person name="Liao N."/>
            <person name="Chan S."/>
            <person name="Docking R."/>
            <person name="Taylor G."/>
            <person name="Moore R."/>
            <person name="Mayo M."/>
            <person name="Munro S."/>
            <person name="King J."/>
            <person name="Yanchuk A."/>
            <person name="Holt R."/>
            <person name="Jones S."/>
            <person name="Marra M."/>
            <person name="Ritland C.E."/>
            <person name="Ritland K."/>
            <person name="Bohlmann J."/>
        </authorList>
    </citation>
    <scope>NUCLEOTIDE SEQUENCE</scope>
    <source>
        <tissue evidence="1">Bud</tissue>
    </source>
</reference>
<protein>
    <submittedName>
        <fullName evidence="1">Uncharacterized protein</fullName>
    </submittedName>
</protein>
<proteinExistence type="evidence at transcript level"/>
<accession>D5ABV4</accession>
<sequence>MSVISGFHCDIEDQNSQMVNFNPRDMGITQTSIAGHFSGPCEGLCLEEVREKLDEGLIKSSDFPGMEMQRPEGNRRLGGFCNARLSSVQTKLSSKSLFKVPAPGADRQEMARPDHFPAVLGGGGGIGIASGTATCKL</sequence>
<dbReference type="EMBL" id="BT123721">
    <property type="protein sequence ID" value="ADE77023.1"/>
    <property type="molecule type" value="mRNA"/>
</dbReference>
<name>D5ABV4_PICSI</name>